<reference evidence="1" key="1">
    <citation type="submission" date="2013-05" db="EMBL/GenBank/DDBJ databases">
        <authorList>
            <person name="Harkins D.M."/>
            <person name="Durkin A.S."/>
            <person name="Brinkac L.M."/>
            <person name="Haft D.H."/>
            <person name="Selengut J.D."/>
            <person name="Sanka R."/>
            <person name="DePew J."/>
            <person name="Purushe J."/>
            <person name="Hartskeerl R.A."/>
            <person name="Ahmed A."/>
            <person name="van der Linden H."/>
            <person name="Goris M.G.A."/>
            <person name="Vinetz J.M."/>
            <person name="Sutton G.G."/>
            <person name="Nierman W.C."/>
            <person name="Fouts D.E."/>
        </authorList>
    </citation>
    <scope>NUCLEOTIDE SEQUENCE [LARGE SCALE GENOMIC DNA]</scope>
    <source>
        <strain evidence="1">L 60</strain>
    </source>
</reference>
<organism evidence="1 2">
    <name type="scientific">Leptospira alexanderi serovar Manhao 3 str. L 60</name>
    <dbReference type="NCBI Taxonomy" id="1049759"/>
    <lineage>
        <taxon>Bacteria</taxon>
        <taxon>Pseudomonadati</taxon>
        <taxon>Spirochaetota</taxon>
        <taxon>Spirochaetia</taxon>
        <taxon>Leptospirales</taxon>
        <taxon>Leptospiraceae</taxon>
        <taxon>Leptospira</taxon>
    </lineage>
</organism>
<evidence type="ECO:0000313" key="2">
    <source>
        <dbReference type="Proteomes" id="UP000018747"/>
    </source>
</evidence>
<dbReference type="STRING" id="100053.GCA_002009845_01260"/>
<comment type="caution">
    <text evidence="1">The sequence shown here is derived from an EMBL/GenBank/DDBJ whole genome shotgun (WGS) entry which is preliminary data.</text>
</comment>
<keyword evidence="2" id="KW-1185">Reference proteome</keyword>
<dbReference type="EMBL" id="AHMT02000015">
    <property type="protein sequence ID" value="EQA63996.1"/>
    <property type="molecule type" value="Genomic_DNA"/>
</dbReference>
<dbReference type="AlphaFoldDB" id="V6I297"/>
<name>V6I297_9LEPT</name>
<sequence>MIRLMAIASALLEKNVVYESALRFKDSVRRSVLESTPELCWVPNRKLPHVA</sequence>
<gene>
    <name evidence="1" type="ORF">LEP1GSC062_0750</name>
</gene>
<protein>
    <submittedName>
        <fullName evidence="1">Uncharacterized protein</fullName>
    </submittedName>
</protein>
<proteinExistence type="predicted"/>
<accession>V6I297</accession>
<dbReference type="RefSeq" id="WP_020983569.1">
    <property type="nucleotide sequence ID" value="NZ_AHMT02000015.1"/>
</dbReference>
<evidence type="ECO:0000313" key="1">
    <source>
        <dbReference type="EMBL" id="EQA63996.1"/>
    </source>
</evidence>
<dbReference type="Proteomes" id="UP000018747">
    <property type="component" value="Unassembled WGS sequence"/>
</dbReference>